<feature type="transmembrane region" description="Helical" evidence="7">
    <location>
        <begin position="89"/>
        <end position="107"/>
    </location>
</feature>
<dbReference type="Gene3D" id="1.20.1250.20">
    <property type="entry name" value="MFS general substrate transporter like domains"/>
    <property type="match status" value="1"/>
</dbReference>
<dbReference type="GO" id="GO:0005886">
    <property type="term" value="C:plasma membrane"/>
    <property type="evidence" value="ECO:0007669"/>
    <property type="project" value="TreeGrafter"/>
</dbReference>
<feature type="domain" description="Major facilitator superfamily (MFS) profile" evidence="8">
    <location>
        <begin position="54"/>
        <end position="538"/>
    </location>
</feature>
<feature type="transmembrane region" description="Helical" evidence="7">
    <location>
        <begin position="380"/>
        <end position="398"/>
    </location>
</feature>
<reference evidence="9" key="1">
    <citation type="submission" date="2014-02" db="EMBL/GenBank/DDBJ databases">
        <authorList>
            <person name="Genoscope - CEA"/>
        </authorList>
    </citation>
    <scope>NUCLEOTIDE SEQUENCE</scope>
    <source>
        <strain evidence="9">LS3</strain>
    </source>
</reference>
<evidence type="ECO:0000256" key="3">
    <source>
        <dbReference type="ARBA" id="ARBA00022692"/>
    </source>
</evidence>
<sequence length="563" mass="60418">MHFKRSYSDSGKERFQVDESPAQPTQPGDEVRESAGDGTTAEQQILHGAALWLCSLSLLLCMFLVSLDQTIVATLLATVGDKFNDFGKISWISAGFLLPTAVLLPSWGKISLIFGRRYTMVSAVILFEAGSLMCALANSMDVLIGGRVLAGVGGGGIQIMVLVIMTEIVKIEKRGIAQGVIGAAFGIASIVGPLVGGAFTSHVSWRWCFYINLPLGGVALLFFLLFFHPPMPKGNIKQKLLMIDYIGTVLLSGGLVLVLLALSLGSTNEPWDSAIVISFFVVGGVILIVFCAYNFMWSKNPIIPWRVVKVFTVLTPSLAMFFIFGAFMAGVLYLATYFQVVRHADAMQSGIDLLPMIISVVILAITGGILITVTKYTKPVAIVGSAISCIGFGVLTLLDEDSSAGERIGLLILPGVGIGCMFQSSVLSAQTAAPKDEGGVILATTFVGFTRSVGGAIGAAIGQTIQSVVFTTRLAKLNLPLPPESYLASPELIEQLPVEVEAEVINAFVAGYQRVMYFCLAFALCCFISTLFFTNKLIPVTPHKQKQKPFDEEKAVEPDRQDD</sequence>
<dbReference type="InterPro" id="IPR020846">
    <property type="entry name" value="MFS_dom"/>
</dbReference>
<dbReference type="AlphaFoldDB" id="A0A060TCD0"/>
<dbReference type="GO" id="GO:0022857">
    <property type="term" value="F:transmembrane transporter activity"/>
    <property type="evidence" value="ECO:0007669"/>
    <property type="project" value="InterPro"/>
</dbReference>
<feature type="transmembrane region" description="Helical" evidence="7">
    <location>
        <begin position="515"/>
        <end position="538"/>
    </location>
</feature>
<evidence type="ECO:0000256" key="5">
    <source>
        <dbReference type="ARBA" id="ARBA00023136"/>
    </source>
</evidence>
<name>A0A060TCD0_BLAAD</name>
<dbReference type="PANTHER" id="PTHR23501:SF198">
    <property type="entry name" value="AZOLE RESISTANCE PROTEIN 1-RELATED"/>
    <property type="match status" value="1"/>
</dbReference>
<feature type="transmembrane region" description="Helical" evidence="7">
    <location>
        <begin position="440"/>
        <end position="461"/>
    </location>
</feature>
<dbReference type="CDD" id="cd17502">
    <property type="entry name" value="MFS_Azr1_MDR_like"/>
    <property type="match status" value="1"/>
</dbReference>
<evidence type="ECO:0000313" key="9">
    <source>
        <dbReference type="EMBL" id="CDP36866.1"/>
    </source>
</evidence>
<dbReference type="InterPro" id="IPR036259">
    <property type="entry name" value="MFS_trans_sf"/>
</dbReference>
<dbReference type="Gene3D" id="1.20.1720.10">
    <property type="entry name" value="Multidrug resistance protein D"/>
    <property type="match status" value="1"/>
</dbReference>
<protein>
    <submittedName>
        <fullName evidence="9">ARAD1B22814p</fullName>
    </submittedName>
</protein>
<dbReference type="Pfam" id="PF07690">
    <property type="entry name" value="MFS_1"/>
    <property type="match status" value="1"/>
</dbReference>
<feature type="transmembrane region" description="Helical" evidence="7">
    <location>
        <begin position="240"/>
        <end position="262"/>
    </location>
</feature>
<comment type="similarity">
    <text evidence="2">Belongs to the major facilitator superfamily.</text>
</comment>
<feature type="transmembrane region" description="Helical" evidence="7">
    <location>
        <begin position="274"/>
        <end position="295"/>
    </location>
</feature>
<feature type="transmembrane region" description="Helical" evidence="7">
    <location>
        <begin position="119"/>
        <end position="138"/>
    </location>
</feature>
<evidence type="ECO:0000256" key="2">
    <source>
        <dbReference type="ARBA" id="ARBA00008335"/>
    </source>
</evidence>
<feature type="transmembrane region" description="Helical" evidence="7">
    <location>
        <begin position="410"/>
        <end position="428"/>
    </location>
</feature>
<organism evidence="9">
    <name type="scientific">Blastobotrys adeninivorans</name>
    <name type="common">Yeast</name>
    <name type="synonym">Arxula adeninivorans</name>
    <dbReference type="NCBI Taxonomy" id="409370"/>
    <lineage>
        <taxon>Eukaryota</taxon>
        <taxon>Fungi</taxon>
        <taxon>Dikarya</taxon>
        <taxon>Ascomycota</taxon>
        <taxon>Saccharomycotina</taxon>
        <taxon>Dipodascomycetes</taxon>
        <taxon>Dipodascales</taxon>
        <taxon>Trichomonascaceae</taxon>
        <taxon>Blastobotrys</taxon>
    </lineage>
</organism>
<evidence type="ECO:0000256" key="4">
    <source>
        <dbReference type="ARBA" id="ARBA00022989"/>
    </source>
</evidence>
<accession>A0A060TCD0</accession>
<feature type="compositionally biased region" description="Basic and acidic residues" evidence="6">
    <location>
        <begin position="1"/>
        <end position="17"/>
    </location>
</feature>
<feature type="transmembrane region" description="Helical" evidence="7">
    <location>
        <begin position="307"/>
        <end position="333"/>
    </location>
</feature>
<keyword evidence="4 7" id="KW-1133">Transmembrane helix</keyword>
<reference evidence="9" key="2">
    <citation type="submission" date="2014-06" db="EMBL/GenBank/DDBJ databases">
        <title>The complete genome of Blastobotrys (Arxula) adeninivorans LS3 - a yeast of biotechnological interest.</title>
        <authorList>
            <person name="Kunze G."/>
            <person name="Gaillardin C."/>
            <person name="Czernicka M."/>
            <person name="Durrens P."/>
            <person name="Martin T."/>
            <person name="Boer E."/>
            <person name="Gabaldon T."/>
            <person name="Cruz J."/>
            <person name="Talla E."/>
            <person name="Marck C."/>
            <person name="Goffeau A."/>
            <person name="Barbe V."/>
            <person name="Baret P."/>
            <person name="Baronian K."/>
            <person name="Beier S."/>
            <person name="Bleykasten C."/>
            <person name="Bode R."/>
            <person name="Casaregola S."/>
            <person name="Despons L."/>
            <person name="Fairhead C."/>
            <person name="Giersberg M."/>
            <person name="Gierski P."/>
            <person name="Hahnel U."/>
            <person name="Hartmann A."/>
            <person name="Jankowska D."/>
            <person name="Jubin C."/>
            <person name="Jung P."/>
            <person name="Lafontaine I."/>
            <person name="Leh-Louis V."/>
            <person name="Lemaire M."/>
            <person name="Marcet-Houben M."/>
            <person name="Mascher M."/>
            <person name="Morel G."/>
            <person name="Richard G.-F."/>
            <person name="Riechen J."/>
            <person name="Sacerdot C."/>
            <person name="Sarkar A."/>
            <person name="Savel G."/>
            <person name="Schacherer J."/>
            <person name="Sherman D."/>
            <person name="Straub M.-L."/>
            <person name="Stein N."/>
            <person name="Thierry A."/>
            <person name="Trautwein-Schult A."/>
            <person name="Westhof E."/>
            <person name="Worch S."/>
            <person name="Dujon B."/>
            <person name="Souciet J.-L."/>
            <person name="Wincker P."/>
            <person name="Scholz U."/>
            <person name="Neuveglise N."/>
        </authorList>
    </citation>
    <scope>NUCLEOTIDE SEQUENCE</scope>
    <source>
        <strain evidence="9">LS3</strain>
    </source>
</reference>
<feature type="region of interest" description="Disordered" evidence="6">
    <location>
        <begin position="1"/>
        <end position="37"/>
    </location>
</feature>
<proteinExistence type="inferred from homology"/>
<dbReference type="InterPro" id="IPR005829">
    <property type="entry name" value="Sugar_transporter_CS"/>
</dbReference>
<keyword evidence="5 7" id="KW-0472">Membrane</keyword>
<dbReference type="PhylomeDB" id="A0A060TCD0"/>
<feature type="transmembrane region" description="Helical" evidence="7">
    <location>
        <begin position="50"/>
        <end position="77"/>
    </location>
</feature>
<dbReference type="PROSITE" id="PS50850">
    <property type="entry name" value="MFS"/>
    <property type="match status" value="1"/>
</dbReference>
<evidence type="ECO:0000256" key="6">
    <source>
        <dbReference type="SAM" id="MobiDB-lite"/>
    </source>
</evidence>
<evidence type="ECO:0000256" key="7">
    <source>
        <dbReference type="SAM" id="Phobius"/>
    </source>
</evidence>
<gene>
    <name evidence="9" type="ORF">GNLVRS02_ARAD1B22814g</name>
</gene>
<comment type="subcellular location">
    <subcellularLocation>
        <location evidence="1">Membrane</location>
        <topology evidence="1">Multi-pass membrane protein</topology>
    </subcellularLocation>
</comment>
<feature type="transmembrane region" description="Helical" evidence="7">
    <location>
        <begin position="144"/>
        <end position="164"/>
    </location>
</feature>
<dbReference type="SUPFAM" id="SSF103473">
    <property type="entry name" value="MFS general substrate transporter"/>
    <property type="match status" value="1"/>
</dbReference>
<dbReference type="PANTHER" id="PTHR23501">
    <property type="entry name" value="MAJOR FACILITATOR SUPERFAMILY"/>
    <property type="match status" value="1"/>
</dbReference>
<evidence type="ECO:0000256" key="1">
    <source>
        <dbReference type="ARBA" id="ARBA00004141"/>
    </source>
</evidence>
<keyword evidence="3 7" id="KW-0812">Transmembrane</keyword>
<feature type="transmembrane region" description="Helical" evidence="7">
    <location>
        <begin position="353"/>
        <end position="373"/>
    </location>
</feature>
<feature type="transmembrane region" description="Helical" evidence="7">
    <location>
        <begin position="207"/>
        <end position="228"/>
    </location>
</feature>
<dbReference type="PRINTS" id="PR01036">
    <property type="entry name" value="TCRTETB"/>
</dbReference>
<dbReference type="PROSITE" id="PS00217">
    <property type="entry name" value="SUGAR_TRANSPORT_2"/>
    <property type="match status" value="1"/>
</dbReference>
<dbReference type="InterPro" id="IPR011701">
    <property type="entry name" value="MFS"/>
</dbReference>
<evidence type="ECO:0000259" key="8">
    <source>
        <dbReference type="PROSITE" id="PS50850"/>
    </source>
</evidence>
<dbReference type="EMBL" id="HG937692">
    <property type="protein sequence ID" value="CDP36866.1"/>
    <property type="molecule type" value="Genomic_DNA"/>
</dbReference>
<feature type="transmembrane region" description="Helical" evidence="7">
    <location>
        <begin position="176"/>
        <end position="195"/>
    </location>
</feature>